<evidence type="ECO:0000256" key="1">
    <source>
        <dbReference type="ARBA" id="ARBA00008754"/>
    </source>
</evidence>
<dbReference type="RefSeq" id="WP_310370751.1">
    <property type="nucleotide sequence ID" value="NZ_JAVDXT010000001.1"/>
</dbReference>
<name>A0ABU2C417_9BURK</name>
<dbReference type="Proteomes" id="UP001180487">
    <property type="component" value="Unassembled WGS sequence"/>
</dbReference>
<dbReference type="InterPro" id="IPR003500">
    <property type="entry name" value="RpiB_LacA_LacB"/>
</dbReference>
<dbReference type="Gene3D" id="3.40.1400.10">
    <property type="entry name" value="Sugar-phosphate isomerase, RpiB/LacA/LacB"/>
    <property type="match status" value="1"/>
</dbReference>
<dbReference type="InterPro" id="IPR004785">
    <property type="entry name" value="RpiB"/>
</dbReference>
<dbReference type="NCBIfam" id="TIGR00689">
    <property type="entry name" value="rpiB_lacA_lacB"/>
    <property type="match status" value="1"/>
</dbReference>
<dbReference type="NCBIfam" id="TIGR01120">
    <property type="entry name" value="rpiB"/>
    <property type="match status" value="1"/>
</dbReference>
<proteinExistence type="inferred from homology"/>
<comment type="caution">
    <text evidence="3">The sequence shown here is derived from an EMBL/GenBank/DDBJ whole genome shotgun (WGS) entry which is preliminary data.</text>
</comment>
<dbReference type="InterPro" id="IPR036569">
    <property type="entry name" value="RpiB_LacA_LacB_sf"/>
</dbReference>
<reference evidence="3 4" key="1">
    <citation type="submission" date="2023-07" db="EMBL/GenBank/DDBJ databases">
        <title>Sorghum-associated microbial communities from plants grown in Nebraska, USA.</title>
        <authorList>
            <person name="Schachtman D."/>
        </authorList>
    </citation>
    <scope>NUCLEOTIDE SEQUENCE [LARGE SCALE GENOMIC DNA]</scope>
    <source>
        <strain evidence="3 4">BE313</strain>
    </source>
</reference>
<dbReference type="EMBL" id="JAVDXT010000001">
    <property type="protein sequence ID" value="MDR7376072.1"/>
    <property type="molecule type" value="Genomic_DNA"/>
</dbReference>
<keyword evidence="4" id="KW-1185">Reference proteome</keyword>
<gene>
    <name evidence="3" type="ORF">J2X19_000730</name>
</gene>
<dbReference type="NCBIfam" id="NF004051">
    <property type="entry name" value="PRK05571.1"/>
    <property type="match status" value="1"/>
</dbReference>
<dbReference type="PANTHER" id="PTHR30345">
    <property type="entry name" value="RIBOSE-5-PHOSPHATE ISOMERASE B"/>
    <property type="match status" value="1"/>
</dbReference>
<keyword evidence="2 3" id="KW-0413">Isomerase</keyword>
<accession>A0ABU2C417</accession>
<comment type="similarity">
    <text evidence="1">Belongs to the LacAB/RpiB family.</text>
</comment>
<organism evidence="3 4">
    <name type="scientific">Rhodoferax ferrireducens</name>
    <dbReference type="NCBI Taxonomy" id="192843"/>
    <lineage>
        <taxon>Bacteria</taxon>
        <taxon>Pseudomonadati</taxon>
        <taxon>Pseudomonadota</taxon>
        <taxon>Betaproteobacteria</taxon>
        <taxon>Burkholderiales</taxon>
        <taxon>Comamonadaceae</taxon>
        <taxon>Rhodoferax</taxon>
    </lineage>
</organism>
<sequence>MNKQLLGVASDHAGLELKRTLVAELEKRGCVVREFGTTTSDSCDYPDFAHAVGNAIQAGEIERAILVCGTGVGMSIAANRHKAVRAVVCSEPLTARMSRQHNDANVLCIGARIVGIGTAIDIVDSFLGAKFEGGRHATRVAKINLE</sequence>
<dbReference type="SUPFAM" id="SSF89623">
    <property type="entry name" value="Ribose/Galactose isomerase RpiB/AlsB"/>
    <property type="match status" value="1"/>
</dbReference>
<protein>
    <submittedName>
        <fullName evidence="3">Ribose 5-phosphate isomerase B</fullName>
        <ecNumber evidence="3">5.3.1.6</ecNumber>
    </submittedName>
</protein>
<evidence type="ECO:0000313" key="4">
    <source>
        <dbReference type="Proteomes" id="UP001180487"/>
    </source>
</evidence>
<dbReference type="PANTHER" id="PTHR30345:SF0">
    <property type="entry name" value="DNA DAMAGE-REPAIR_TOLERATION PROTEIN DRT102"/>
    <property type="match status" value="1"/>
</dbReference>
<dbReference type="Pfam" id="PF02502">
    <property type="entry name" value="LacAB_rpiB"/>
    <property type="match status" value="1"/>
</dbReference>
<dbReference type="PIRSF" id="PIRSF005384">
    <property type="entry name" value="RpiB_LacA_B"/>
    <property type="match status" value="1"/>
</dbReference>
<dbReference type="GO" id="GO:0004751">
    <property type="term" value="F:ribose-5-phosphate isomerase activity"/>
    <property type="evidence" value="ECO:0007669"/>
    <property type="project" value="UniProtKB-EC"/>
</dbReference>
<evidence type="ECO:0000313" key="3">
    <source>
        <dbReference type="EMBL" id="MDR7376072.1"/>
    </source>
</evidence>
<dbReference type="EC" id="5.3.1.6" evidence="3"/>
<evidence type="ECO:0000256" key="2">
    <source>
        <dbReference type="ARBA" id="ARBA00023235"/>
    </source>
</evidence>